<dbReference type="Proteomes" id="UP000035680">
    <property type="component" value="Unassembled WGS sequence"/>
</dbReference>
<dbReference type="AlphaFoldDB" id="A0A0K0FVB1"/>
<name>A0A0K0FVB1_STRVS</name>
<evidence type="ECO:0000313" key="2">
    <source>
        <dbReference type="WBParaSite" id="SVE_1627600.1"/>
    </source>
</evidence>
<dbReference type="WBParaSite" id="SVE_1627600.1">
    <property type="protein sequence ID" value="SVE_1627600.1"/>
    <property type="gene ID" value="SVE_1627600"/>
</dbReference>
<protein>
    <submittedName>
        <fullName evidence="2">Uncharacterized protein</fullName>
    </submittedName>
</protein>
<accession>A0A0K0FVB1</accession>
<organism evidence="1 2">
    <name type="scientific">Strongyloides venezuelensis</name>
    <name type="common">Threadworm</name>
    <dbReference type="NCBI Taxonomy" id="75913"/>
    <lineage>
        <taxon>Eukaryota</taxon>
        <taxon>Metazoa</taxon>
        <taxon>Ecdysozoa</taxon>
        <taxon>Nematoda</taxon>
        <taxon>Chromadorea</taxon>
        <taxon>Rhabditida</taxon>
        <taxon>Tylenchina</taxon>
        <taxon>Panagrolaimomorpha</taxon>
        <taxon>Strongyloidoidea</taxon>
        <taxon>Strongyloididae</taxon>
        <taxon>Strongyloides</taxon>
    </lineage>
</organism>
<reference evidence="2" key="2">
    <citation type="submission" date="2015-08" db="UniProtKB">
        <authorList>
            <consortium name="WormBaseParasite"/>
        </authorList>
    </citation>
    <scope>IDENTIFICATION</scope>
</reference>
<keyword evidence="1" id="KW-1185">Reference proteome</keyword>
<reference evidence="1" key="1">
    <citation type="submission" date="2014-07" db="EMBL/GenBank/DDBJ databases">
        <authorList>
            <person name="Martin A.A"/>
            <person name="De Silva N."/>
        </authorList>
    </citation>
    <scope>NUCLEOTIDE SEQUENCE</scope>
</reference>
<proteinExistence type="predicted"/>
<evidence type="ECO:0000313" key="1">
    <source>
        <dbReference type="Proteomes" id="UP000035680"/>
    </source>
</evidence>
<sequence length="72" mass="8849">MEIDQVCIFSDKNYVINSIYQAWIKFWLSEMSRKILETKFQLLLDYGSSSFQDYQQNYRIYHIRNVLYTFTT</sequence>